<keyword evidence="5" id="KW-1185">Reference proteome</keyword>
<dbReference type="RefSeq" id="WP_006440296.1">
    <property type="nucleotide sequence ID" value="NZ_DS995356.1"/>
</dbReference>
<dbReference type="PANTHER" id="PTHR42919:SF8">
    <property type="entry name" value="N-ALPHA-ACETYLTRANSFERASE 50"/>
    <property type="match status" value="1"/>
</dbReference>
<dbReference type="Proteomes" id="UP000003178">
    <property type="component" value="Unassembled WGS sequence"/>
</dbReference>
<dbReference type="CDD" id="cd04301">
    <property type="entry name" value="NAT_SF"/>
    <property type="match status" value="1"/>
</dbReference>
<dbReference type="GO" id="GO:0016747">
    <property type="term" value="F:acyltransferase activity, transferring groups other than amino-acyl groups"/>
    <property type="evidence" value="ECO:0007669"/>
    <property type="project" value="InterPro"/>
</dbReference>
<dbReference type="SUPFAM" id="SSF55729">
    <property type="entry name" value="Acyl-CoA N-acyltransferases (Nat)"/>
    <property type="match status" value="1"/>
</dbReference>
<evidence type="ECO:0000313" key="4">
    <source>
        <dbReference type="EMBL" id="EEA85015.1"/>
    </source>
</evidence>
<keyword evidence="2" id="KW-0012">Acyltransferase</keyword>
<gene>
    <name evidence="4" type="ORF">CLOHIR_01375</name>
</gene>
<dbReference type="InterPro" id="IPR051556">
    <property type="entry name" value="N-term/lysine_N-AcTrnsfr"/>
</dbReference>
<dbReference type="PANTHER" id="PTHR42919">
    <property type="entry name" value="N-ALPHA-ACETYLTRANSFERASE"/>
    <property type="match status" value="1"/>
</dbReference>
<proteinExistence type="predicted"/>
<evidence type="ECO:0000259" key="3">
    <source>
        <dbReference type="PROSITE" id="PS51186"/>
    </source>
</evidence>
<feature type="domain" description="N-acetyltransferase" evidence="3">
    <location>
        <begin position="27"/>
        <end position="164"/>
    </location>
</feature>
<dbReference type="AlphaFoldDB" id="B6FZS1"/>
<dbReference type="Pfam" id="PF00583">
    <property type="entry name" value="Acetyltransf_1"/>
    <property type="match status" value="1"/>
</dbReference>
<reference evidence="4 5" key="1">
    <citation type="submission" date="2008-09" db="EMBL/GenBank/DDBJ databases">
        <authorList>
            <person name="Fulton L."/>
            <person name="Clifton S."/>
            <person name="Fulton B."/>
            <person name="Xu J."/>
            <person name="Minx P."/>
            <person name="Pepin K.H."/>
            <person name="Johnson M."/>
            <person name="Thiruvilangam P."/>
            <person name="Bhonagiri V."/>
            <person name="Nash W.E."/>
            <person name="Mardis E.R."/>
            <person name="Wilson R.K."/>
        </authorList>
    </citation>
    <scope>NUCLEOTIDE SEQUENCE [LARGE SCALE GENOMIC DNA]</scope>
    <source>
        <strain evidence="4 5">DSM 13275</strain>
    </source>
</reference>
<comment type="caution">
    <text evidence="4">The sequence shown here is derived from an EMBL/GenBank/DDBJ whole genome shotgun (WGS) entry which is preliminary data.</text>
</comment>
<evidence type="ECO:0000256" key="2">
    <source>
        <dbReference type="ARBA" id="ARBA00023315"/>
    </source>
</evidence>
<evidence type="ECO:0000256" key="1">
    <source>
        <dbReference type="ARBA" id="ARBA00022679"/>
    </source>
</evidence>
<dbReference type="HOGENOM" id="CLU_115862_2_0_9"/>
<accession>B6FZS1</accession>
<protein>
    <submittedName>
        <fullName evidence="4">Acetyltransferase, GNAT family</fullName>
    </submittedName>
</protein>
<dbReference type="InterPro" id="IPR016181">
    <property type="entry name" value="Acyl_CoA_acyltransferase"/>
</dbReference>
<sequence>MRIKATSKSKLKDGEMDLKRFTKENNYTVSGCNGSDKAFLVDKLVDYNLSQVPATQEENFIDLSRKVLSEDGKILAGIIVRMYCWRCIYIDTFWIDESMRGEGLGTLLLEEVERVAKENGSHLIHLDTFDFQAKDFYLAHGYSVFGELEDCPKGHTRYFMSKVL</sequence>
<evidence type="ECO:0000313" key="5">
    <source>
        <dbReference type="Proteomes" id="UP000003178"/>
    </source>
</evidence>
<name>B6FZS1_PEPHT</name>
<reference evidence="4 5" key="2">
    <citation type="submission" date="2008-10" db="EMBL/GenBank/DDBJ databases">
        <title>Draft genome sequence of Clostridium hiranonis (DSM 13275).</title>
        <authorList>
            <person name="Sudarsanam P."/>
            <person name="Ley R."/>
            <person name="Guruge J."/>
            <person name="Turnbaugh P.J."/>
            <person name="Mahowald M."/>
            <person name="Liep D."/>
            <person name="Gordon J."/>
        </authorList>
    </citation>
    <scope>NUCLEOTIDE SEQUENCE [LARGE SCALE GENOMIC DNA]</scope>
    <source>
        <strain evidence="4 5">DSM 13275</strain>
    </source>
</reference>
<dbReference type="STRING" id="500633.CLOHIR_01375"/>
<dbReference type="PROSITE" id="PS51186">
    <property type="entry name" value="GNAT"/>
    <property type="match status" value="1"/>
</dbReference>
<dbReference type="eggNOG" id="COG0456">
    <property type="taxonomic scope" value="Bacteria"/>
</dbReference>
<dbReference type="InterPro" id="IPR000182">
    <property type="entry name" value="GNAT_dom"/>
</dbReference>
<dbReference type="Gene3D" id="3.40.630.30">
    <property type="match status" value="1"/>
</dbReference>
<dbReference type="EMBL" id="ABWP01000058">
    <property type="protein sequence ID" value="EEA85015.1"/>
    <property type="molecule type" value="Genomic_DNA"/>
</dbReference>
<keyword evidence="1 4" id="KW-0808">Transferase</keyword>
<organism evidence="4 5">
    <name type="scientific">Peptacetobacter hiranonis (strain DSM 13275 / JCM 10541 / KCTC 15199 / TO-931)</name>
    <name type="common">Clostridium hiranonis</name>
    <dbReference type="NCBI Taxonomy" id="500633"/>
    <lineage>
        <taxon>Bacteria</taxon>
        <taxon>Bacillati</taxon>
        <taxon>Bacillota</taxon>
        <taxon>Clostridia</taxon>
        <taxon>Peptostreptococcales</taxon>
        <taxon>Peptostreptococcaceae</taxon>
        <taxon>Peptacetobacter</taxon>
    </lineage>
</organism>